<dbReference type="GO" id="GO:0006281">
    <property type="term" value="P:DNA repair"/>
    <property type="evidence" value="ECO:0007669"/>
    <property type="project" value="UniProtKB-KW"/>
</dbReference>
<sequence length="1124" mass="127012">MSKKKKSEAWGENGFEDWGGYMAAKQAKLEEQFLNEATNEVKSSNIFQGIAIFVNGYTNPTADELRRLMMIHGGIYHNYMRPRVTTHIIATNLPYSKVIMYRKSQNPTPICKPEWITDSIKAGRILNFQKYLLYSQCTSVQPQLMYTVEIKENKTNSIDQVHNNIQTDHKVNIPKSNKGDKLEAVEDSFVNQVISNPTTSISSRDARSTKNSEFISEFYSHSRLHHIATMGATFKDYVNHLRDKSNGKFLGLDKLKELRDKKLNSSLTDSQLNLSIEADFQGEDKTEVSQGPIIMHIDMDCFFVSVGLRDKPEFRGLPVAVTHAKGNKNPANNKQILDSNTNRDEEHGSLSEIASCSYEARKAGVKNGMFLGEALKICPNLKPIPYDFEGYTEVSYTLYDTVASYTLDIEAVSCDEMYADCTKILEELCLTPLEFAAVIRKEIKDKTGCPVSTGFGSNKLLARLATRKAKPNGQFYIQQQHINDCINTFNVEDLPGVGWTTGHKLKNMNVRTCAELQAISLTTVQKEFGKKMGEMLYNMCRGKDNSKLNLEHVRKSVSAEVNYGIRFQSNEDAIDFLRKLSHEVCNRLNKANAKGRCITLKVLVRAKEAPKETEKFMGHGLCDYVTKSKNLISAINDVDIMTKEVIALWNQMQKVPEDARGIGIQISRLEILKNKSRGITLTSFVNKKKENSSTSGRSIEEKQAANEARSSANSNAVASVSGNNKIAENRKTSNVPPGINESVLSELPEDIRNELLVVNGTEQLTEQGRTKEEVQTRQENFFKQTKPGVSRPTKVEMPPIQEIDMSVLIELPEDIRNEILNEYSAKKKSDETSVNRNENNMQARTSSTSGTSSTTEDNRDEENISFSQVDPEFLAALSEDLRRDVQTYCTAKKAEYSSKVKKNESKVGWPKGEHVKQNRKVEVNSKSKNSKATLAKHKKKNVQAALKTTKNTNEPKNSLDKKIDNARSIIPSVEEMKSVKNEITEDEAEAILSHNRTISQDNGSVIQQENSLIDLVNRLLNLPLDQVKMHMQIWIANSKIVNEVDFLSLATFLSMLPEKKRIEDLHVLLKTMHRCMTKTGNCIWHRTYRKTVKYVQHYMQIEYNSNLMVPPIKCNLLQCNSDVM</sequence>
<keyword evidence="8 13" id="KW-0227">DNA damage</keyword>
<feature type="domain" description="UmuC" evidence="17">
    <location>
        <begin position="294"/>
        <end position="498"/>
    </location>
</feature>
<comment type="cofactor">
    <cofactor evidence="14">
        <name>Mg(2+)</name>
        <dbReference type="ChEBI" id="CHEBI:18420"/>
    </cofactor>
    <text evidence="14">Binds 2 magnesium ions.</text>
</comment>
<comment type="subcellular location">
    <subcellularLocation>
        <location evidence="1 13">Nucleus</location>
    </subcellularLocation>
</comment>
<dbReference type="SMART" id="SM00292">
    <property type="entry name" value="BRCT"/>
    <property type="match status" value="1"/>
</dbReference>
<dbReference type="GO" id="GO:0046872">
    <property type="term" value="F:metal ion binding"/>
    <property type="evidence" value="ECO:0007669"/>
    <property type="project" value="UniProtKB-KW"/>
</dbReference>
<dbReference type="InterPro" id="IPR053848">
    <property type="entry name" value="IMS_HHH_1"/>
</dbReference>
<keyword evidence="7 14" id="KW-0479">Metal-binding</keyword>
<name>A0A0L7R6C0_9HYME</name>
<dbReference type="PANTHER" id="PTHR45990:SF1">
    <property type="entry name" value="DNA REPAIR PROTEIN REV1"/>
    <property type="match status" value="1"/>
</dbReference>
<keyword evidence="10 13" id="KW-0238">DNA-binding</keyword>
<dbReference type="InterPro" id="IPR012112">
    <property type="entry name" value="REV1"/>
</dbReference>
<dbReference type="SUPFAM" id="SSF56672">
    <property type="entry name" value="DNA/RNA polymerases"/>
    <property type="match status" value="1"/>
</dbReference>
<feature type="compositionally biased region" description="Low complexity" evidence="15">
    <location>
        <begin position="705"/>
        <end position="724"/>
    </location>
</feature>
<dbReference type="GO" id="GO:0003684">
    <property type="term" value="F:damaged DNA binding"/>
    <property type="evidence" value="ECO:0007669"/>
    <property type="project" value="UniProtKB-UniRule"/>
</dbReference>
<dbReference type="PANTHER" id="PTHR45990">
    <property type="entry name" value="DNA REPAIR PROTEIN REV1"/>
    <property type="match status" value="1"/>
</dbReference>
<feature type="compositionally biased region" description="Low complexity" evidence="15">
    <location>
        <begin position="845"/>
        <end position="855"/>
    </location>
</feature>
<dbReference type="Gene3D" id="6.10.250.1490">
    <property type="match status" value="1"/>
</dbReference>
<feature type="binding site" evidence="14">
    <location>
        <position position="415"/>
    </location>
    <ligand>
        <name>Mg(2+)</name>
        <dbReference type="ChEBI" id="CHEBI:18420"/>
        <label>1</label>
    </ligand>
</feature>
<evidence type="ECO:0000256" key="9">
    <source>
        <dbReference type="ARBA" id="ARBA00022842"/>
    </source>
</evidence>
<gene>
    <name evidence="18" type="ORF">WH47_08813</name>
</gene>
<keyword evidence="11 13" id="KW-0234">DNA repair</keyword>
<dbReference type="InterPro" id="IPR043502">
    <property type="entry name" value="DNA/RNA_pol_sf"/>
</dbReference>
<feature type="binding site" evidence="14">
    <location>
        <position position="298"/>
    </location>
    <ligand>
        <name>Mg(2+)</name>
        <dbReference type="ChEBI" id="CHEBI:18420"/>
        <label>1</label>
    </ligand>
</feature>
<dbReference type="SUPFAM" id="SSF100879">
    <property type="entry name" value="Lesion bypass DNA polymerase (Y-family), little finger domain"/>
    <property type="match status" value="1"/>
</dbReference>
<proteinExistence type="inferred from homology"/>
<dbReference type="EC" id="2.7.7.-" evidence="13"/>
<dbReference type="GO" id="GO:0070987">
    <property type="term" value="P:error-free translesion synthesis"/>
    <property type="evidence" value="ECO:0007669"/>
    <property type="project" value="TreeGrafter"/>
</dbReference>
<dbReference type="SUPFAM" id="SSF52113">
    <property type="entry name" value="BRCT domain"/>
    <property type="match status" value="1"/>
</dbReference>
<dbReference type="GO" id="GO:0017125">
    <property type="term" value="F:deoxycytidyl transferase activity"/>
    <property type="evidence" value="ECO:0007669"/>
    <property type="project" value="TreeGrafter"/>
</dbReference>
<dbReference type="Pfam" id="PF14377">
    <property type="entry name" value="UBM"/>
    <property type="match status" value="3"/>
</dbReference>
<accession>A0A0L7R6C0</accession>
<evidence type="ECO:0000313" key="18">
    <source>
        <dbReference type="EMBL" id="KOC66420.1"/>
    </source>
</evidence>
<dbReference type="InterPro" id="IPR043128">
    <property type="entry name" value="Rev_trsase/Diguanyl_cyclase"/>
</dbReference>
<dbReference type="FunFam" id="3.40.50.10190:FF:000011">
    <property type="entry name" value="DNA repair protein REV1"/>
    <property type="match status" value="1"/>
</dbReference>
<dbReference type="Gene3D" id="3.30.70.270">
    <property type="match status" value="2"/>
</dbReference>
<evidence type="ECO:0000256" key="5">
    <source>
        <dbReference type="ARBA" id="ARBA00022679"/>
    </source>
</evidence>
<dbReference type="EMBL" id="KQ414646">
    <property type="protein sequence ID" value="KOC66420.1"/>
    <property type="molecule type" value="Genomic_DNA"/>
</dbReference>
<dbReference type="PROSITE" id="PS50173">
    <property type="entry name" value="UMUC"/>
    <property type="match status" value="1"/>
</dbReference>
<dbReference type="Gene3D" id="1.20.58.1280">
    <property type="entry name" value="DNA repair protein Rev1, C-terminal domain"/>
    <property type="match status" value="1"/>
</dbReference>
<comment type="function">
    <text evidence="13">Deoxycytidyl transferase involved in DNA repair. Transfers a dCMP residue from dCTP to the 3'-end of a DNA primer in a template-dependent reaction. May assist in the first step in the bypass of abasic lesions by the insertion of a nucleotide opposite the lesion. Required for normal induction of mutations by physical and chemical agents.</text>
</comment>
<organism evidence="18 19">
    <name type="scientific">Habropoda laboriosa</name>
    <dbReference type="NCBI Taxonomy" id="597456"/>
    <lineage>
        <taxon>Eukaryota</taxon>
        <taxon>Metazoa</taxon>
        <taxon>Ecdysozoa</taxon>
        <taxon>Arthropoda</taxon>
        <taxon>Hexapoda</taxon>
        <taxon>Insecta</taxon>
        <taxon>Pterygota</taxon>
        <taxon>Neoptera</taxon>
        <taxon>Endopterygota</taxon>
        <taxon>Hymenoptera</taxon>
        <taxon>Apocrita</taxon>
        <taxon>Aculeata</taxon>
        <taxon>Apoidea</taxon>
        <taxon>Anthophila</taxon>
        <taxon>Apidae</taxon>
        <taxon>Habropoda</taxon>
    </lineage>
</organism>
<dbReference type="AlphaFoldDB" id="A0A0L7R6C0"/>
<feature type="domain" description="BRCT" evidence="16">
    <location>
        <begin position="42"/>
        <end position="133"/>
    </location>
</feature>
<dbReference type="InterPro" id="IPR001357">
    <property type="entry name" value="BRCT_dom"/>
</dbReference>
<evidence type="ECO:0000256" key="10">
    <source>
        <dbReference type="ARBA" id="ARBA00023125"/>
    </source>
</evidence>
<evidence type="ECO:0000256" key="4">
    <source>
        <dbReference type="ARBA" id="ARBA00022634"/>
    </source>
</evidence>
<dbReference type="Pfam" id="PF21999">
    <property type="entry name" value="IMS_HHH_1"/>
    <property type="match status" value="1"/>
</dbReference>
<evidence type="ECO:0000256" key="11">
    <source>
        <dbReference type="ARBA" id="ARBA00023204"/>
    </source>
</evidence>
<evidence type="ECO:0000256" key="3">
    <source>
        <dbReference type="ARBA" id="ARBA00020399"/>
    </source>
</evidence>
<keyword evidence="6 13" id="KW-0548">Nucleotidyltransferase</keyword>
<dbReference type="GO" id="GO:0042276">
    <property type="term" value="P:error-prone translesion synthesis"/>
    <property type="evidence" value="ECO:0007669"/>
    <property type="project" value="InterPro"/>
</dbReference>
<dbReference type="STRING" id="597456.A0A0L7R6C0"/>
<evidence type="ECO:0000256" key="12">
    <source>
        <dbReference type="ARBA" id="ARBA00023242"/>
    </source>
</evidence>
<keyword evidence="19" id="KW-1185">Reference proteome</keyword>
<evidence type="ECO:0000256" key="6">
    <source>
        <dbReference type="ARBA" id="ARBA00022695"/>
    </source>
</evidence>
<evidence type="ECO:0000256" key="13">
    <source>
        <dbReference type="PIRNR" id="PIRNR036573"/>
    </source>
</evidence>
<dbReference type="Gene3D" id="3.40.1170.60">
    <property type="match status" value="1"/>
</dbReference>
<evidence type="ECO:0000256" key="14">
    <source>
        <dbReference type="PIRSR" id="PIRSR036573-2"/>
    </source>
</evidence>
<protein>
    <recommendedName>
        <fullName evidence="3 13">DNA repair protein REV1</fullName>
        <ecNumber evidence="13">2.7.7.-</ecNumber>
    </recommendedName>
</protein>
<feature type="region of interest" description="Disordered" evidence="15">
    <location>
        <begin position="922"/>
        <end position="941"/>
    </location>
</feature>
<feature type="region of interest" description="Disordered" evidence="15">
    <location>
        <begin position="826"/>
        <end position="865"/>
    </location>
</feature>
<dbReference type="InterPro" id="IPR017961">
    <property type="entry name" value="DNA_pol_Y-fam_little_finger"/>
</dbReference>
<dbReference type="FunFam" id="3.30.1490.100:FF:000001">
    <property type="entry name" value="DNA repair protein REV1"/>
    <property type="match status" value="1"/>
</dbReference>
<dbReference type="GO" id="GO:0005634">
    <property type="term" value="C:nucleus"/>
    <property type="evidence" value="ECO:0007669"/>
    <property type="project" value="UniProtKB-SubCell"/>
</dbReference>
<dbReference type="Pfam" id="PF11799">
    <property type="entry name" value="IMS_C"/>
    <property type="match status" value="1"/>
</dbReference>
<keyword evidence="9 14" id="KW-0460">Magnesium</keyword>
<dbReference type="InterPro" id="IPR001126">
    <property type="entry name" value="UmuC"/>
</dbReference>
<comment type="similarity">
    <text evidence="2 13">Belongs to the DNA polymerase type-Y family.</text>
</comment>
<dbReference type="InterPro" id="IPR036420">
    <property type="entry name" value="BRCT_dom_sf"/>
</dbReference>
<dbReference type="InterPro" id="IPR038401">
    <property type="entry name" value="Rev1_C_sf"/>
</dbReference>
<dbReference type="Pfam" id="PF00817">
    <property type="entry name" value="IMS"/>
    <property type="match status" value="1"/>
</dbReference>
<evidence type="ECO:0000259" key="17">
    <source>
        <dbReference type="PROSITE" id="PS50173"/>
    </source>
</evidence>
<dbReference type="CDD" id="cd17719">
    <property type="entry name" value="BRCT_Rev1"/>
    <property type="match status" value="1"/>
</dbReference>
<keyword evidence="12 13" id="KW-0539">Nucleus</keyword>
<dbReference type="InterPro" id="IPR036775">
    <property type="entry name" value="DNA_pol_Y-fam_lit_finger_sf"/>
</dbReference>
<dbReference type="Gene3D" id="6.10.250.1630">
    <property type="match status" value="2"/>
</dbReference>
<dbReference type="PIRSF" id="PIRSF036573">
    <property type="entry name" value="REV1"/>
    <property type="match status" value="1"/>
</dbReference>
<dbReference type="PROSITE" id="PS50172">
    <property type="entry name" value="BRCT"/>
    <property type="match status" value="1"/>
</dbReference>
<feature type="binding site" evidence="14">
    <location>
        <position position="416"/>
    </location>
    <ligand>
        <name>Mg(2+)</name>
        <dbReference type="ChEBI" id="CHEBI:18420"/>
        <label>1</label>
    </ligand>
</feature>
<evidence type="ECO:0000256" key="8">
    <source>
        <dbReference type="ARBA" id="ARBA00022763"/>
    </source>
</evidence>
<dbReference type="Gene3D" id="1.10.150.20">
    <property type="entry name" value="5' to 3' exonuclease, C-terminal subdomain"/>
    <property type="match status" value="1"/>
</dbReference>
<evidence type="ECO:0000259" key="16">
    <source>
        <dbReference type="PROSITE" id="PS50172"/>
    </source>
</evidence>
<dbReference type="Pfam" id="PF16589">
    <property type="entry name" value="BRCT_2"/>
    <property type="match status" value="1"/>
</dbReference>
<evidence type="ECO:0000256" key="15">
    <source>
        <dbReference type="SAM" id="MobiDB-lite"/>
    </source>
</evidence>
<evidence type="ECO:0000256" key="2">
    <source>
        <dbReference type="ARBA" id="ARBA00010945"/>
    </source>
</evidence>
<dbReference type="CDD" id="cd12145">
    <property type="entry name" value="Rev1_C"/>
    <property type="match status" value="1"/>
</dbReference>
<dbReference type="OrthoDB" id="427711at2759"/>
<feature type="region of interest" description="Disordered" evidence="15">
    <location>
        <begin position="689"/>
        <end position="741"/>
    </location>
</feature>
<evidence type="ECO:0000256" key="7">
    <source>
        <dbReference type="ARBA" id="ARBA00022723"/>
    </source>
</evidence>
<dbReference type="Proteomes" id="UP000053825">
    <property type="component" value="Unassembled WGS sequence"/>
</dbReference>
<dbReference type="Gene3D" id="3.30.1490.100">
    <property type="entry name" value="DNA polymerase, Y-family, little finger domain"/>
    <property type="match status" value="1"/>
</dbReference>
<evidence type="ECO:0000313" key="19">
    <source>
        <dbReference type="Proteomes" id="UP000053825"/>
    </source>
</evidence>
<keyword evidence="5 13" id="KW-0808">Transferase</keyword>
<keyword evidence="4 13" id="KW-0237">DNA synthesis</keyword>
<dbReference type="Gene3D" id="3.40.50.10190">
    <property type="entry name" value="BRCT domain"/>
    <property type="match status" value="1"/>
</dbReference>
<reference evidence="18 19" key="1">
    <citation type="submission" date="2015-07" db="EMBL/GenBank/DDBJ databases">
        <title>The genome of Habropoda laboriosa.</title>
        <authorList>
            <person name="Pan H."/>
            <person name="Kapheim K."/>
        </authorList>
    </citation>
    <scope>NUCLEOTIDE SEQUENCE [LARGE SCALE GENOMIC DNA]</scope>
    <source>
        <strain evidence="18">0110345459</strain>
    </source>
</reference>
<evidence type="ECO:0000256" key="1">
    <source>
        <dbReference type="ARBA" id="ARBA00004123"/>
    </source>
</evidence>
<feature type="compositionally biased region" description="Polar residues" evidence="15">
    <location>
        <begin position="834"/>
        <end position="844"/>
    </location>
</feature>
<dbReference type="CDD" id="cd01701">
    <property type="entry name" value="PolY_Rev1"/>
    <property type="match status" value="1"/>
</dbReference>
<dbReference type="GO" id="GO:0003887">
    <property type="term" value="F:DNA-directed DNA polymerase activity"/>
    <property type="evidence" value="ECO:0007669"/>
    <property type="project" value="InterPro"/>
</dbReference>
<dbReference type="InterPro" id="IPR025527">
    <property type="entry name" value="HUWE1/Rev1_UBM"/>
</dbReference>